<sequence>MKFGAATTLLFVTFALASPAPVAQPEVEALVSRADASVPAPEIDVRAVGLRLEERKSKPKTSNGGNTTSSAVIIAPSRALKLGAFGLGFIEIVQLWG</sequence>
<evidence type="ECO:0000313" key="3">
    <source>
        <dbReference type="Proteomes" id="UP000799753"/>
    </source>
</evidence>
<accession>A0A6A6S1K8</accession>
<evidence type="ECO:0000313" key="2">
    <source>
        <dbReference type="EMBL" id="KAF2640114.1"/>
    </source>
</evidence>
<dbReference type="AlphaFoldDB" id="A0A6A6S1K8"/>
<keyword evidence="3" id="KW-1185">Reference proteome</keyword>
<proteinExistence type="predicted"/>
<gene>
    <name evidence="2" type="ORF">P280DRAFT_469825</name>
</gene>
<keyword evidence="1" id="KW-0732">Signal</keyword>
<name>A0A6A6S1K8_9PLEO</name>
<dbReference type="Proteomes" id="UP000799753">
    <property type="component" value="Unassembled WGS sequence"/>
</dbReference>
<dbReference type="EMBL" id="MU006785">
    <property type="protein sequence ID" value="KAF2640114.1"/>
    <property type="molecule type" value="Genomic_DNA"/>
</dbReference>
<organism evidence="2 3">
    <name type="scientific">Massarina eburnea CBS 473.64</name>
    <dbReference type="NCBI Taxonomy" id="1395130"/>
    <lineage>
        <taxon>Eukaryota</taxon>
        <taxon>Fungi</taxon>
        <taxon>Dikarya</taxon>
        <taxon>Ascomycota</taxon>
        <taxon>Pezizomycotina</taxon>
        <taxon>Dothideomycetes</taxon>
        <taxon>Pleosporomycetidae</taxon>
        <taxon>Pleosporales</taxon>
        <taxon>Massarineae</taxon>
        <taxon>Massarinaceae</taxon>
        <taxon>Massarina</taxon>
    </lineage>
</organism>
<feature type="signal peptide" evidence="1">
    <location>
        <begin position="1"/>
        <end position="17"/>
    </location>
</feature>
<evidence type="ECO:0000256" key="1">
    <source>
        <dbReference type="SAM" id="SignalP"/>
    </source>
</evidence>
<dbReference type="OrthoDB" id="3799886at2759"/>
<reference evidence="2" key="1">
    <citation type="journal article" date="2020" name="Stud. Mycol.">
        <title>101 Dothideomycetes genomes: a test case for predicting lifestyles and emergence of pathogens.</title>
        <authorList>
            <person name="Haridas S."/>
            <person name="Albert R."/>
            <person name="Binder M."/>
            <person name="Bloem J."/>
            <person name="Labutti K."/>
            <person name="Salamov A."/>
            <person name="Andreopoulos B."/>
            <person name="Baker S."/>
            <person name="Barry K."/>
            <person name="Bills G."/>
            <person name="Bluhm B."/>
            <person name="Cannon C."/>
            <person name="Castanera R."/>
            <person name="Culley D."/>
            <person name="Daum C."/>
            <person name="Ezra D."/>
            <person name="Gonzalez J."/>
            <person name="Henrissat B."/>
            <person name="Kuo A."/>
            <person name="Liang C."/>
            <person name="Lipzen A."/>
            <person name="Lutzoni F."/>
            <person name="Magnuson J."/>
            <person name="Mondo S."/>
            <person name="Nolan M."/>
            <person name="Ohm R."/>
            <person name="Pangilinan J."/>
            <person name="Park H.-J."/>
            <person name="Ramirez L."/>
            <person name="Alfaro M."/>
            <person name="Sun H."/>
            <person name="Tritt A."/>
            <person name="Yoshinaga Y."/>
            <person name="Zwiers L.-H."/>
            <person name="Turgeon B."/>
            <person name="Goodwin S."/>
            <person name="Spatafora J."/>
            <person name="Crous P."/>
            <person name="Grigoriev I."/>
        </authorList>
    </citation>
    <scope>NUCLEOTIDE SEQUENCE</scope>
    <source>
        <strain evidence="2">CBS 473.64</strain>
    </source>
</reference>
<feature type="chain" id="PRO_5025431134" evidence="1">
    <location>
        <begin position="18"/>
        <end position="97"/>
    </location>
</feature>
<protein>
    <submittedName>
        <fullName evidence="2">Uncharacterized protein</fullName>
    </submittedName>
</protein>